<dbReference type="AlphaFoldDB" id="A0A2N7WE49"/>
<sequence>MTEAQSFAPEPKRHKAAESRLGHTETAQPTEPEATPEPTPFDLDPQTVSEMTAFLREMPSSPGTSSGTDTIEQADKPLRSIMHDLAKEYPGGVQSEYARAYVLATDTIRYVREALCYGSANQKWNHKPSARLPSGEHANRSQPVNQALMRTQFVDRYSGRYLPEREMARFVWLRTHRSEDQRDLALRIQQVFRGAESPDSGDAQPAGAQRADSGPELAALAQEMLQYKPRLHAYTAFAVRAGNDNHMAALAYTDARYRFDPTYTIQLMQMPGHRFCRIGMPAWPEKHWWVIDPWPRNAYPVRFHHHLGYGTAQVLVSKPGKGTPASDQKQRRYEAFCKSMSDGLRDFKENTWPSIEAQTQTIHNCLYPTKAPFNRIYTVLVRQPDVELTPRHYRISQEHEDARIIVADIIKEVKANLKYGSDNQAWNFQSDARDPESASQAQKRFEATSMRLNYLRSPPAGHVSDDEMRRFAKADHRGASRRIDLASKIRRLLPCEPNDGSVGAAPAADSEKSLDTLRNEVLQGKRRLRAYAALGAEVGNCGEFADVSYVLARQRFGPEYTIKLARTAIPEHSFCIVGKNDWPLHLWWVIDPWPRDAYPVLVQHYFAYENVRPGAGKPGKGIAHSPEQQMRYERLRADVARRLEGHRSRTSPNLADEMRYLYNCLYPTANPVKWHYHV</sequence>
<gene>
    <name evidence="2" type="ORF">C0Z19_02895</name>
</gene>
<comment type="caution">
    <text evidence="2">The sequence shown here is derived from an EMBL/GenBank/DDBJ whole genome shotgun (WGS) entry which is preliminary data.</text>
</comment>
<feature type="compositionally biased region" description="Low complexity" evidence="1">
    <location>
        <begin position="24"/>
        <end position="33"/>
    </location>
</feature>
<reference evidence="2 3" key="1">
    <citation type="submission" date="2018-01" db="EMBL/GenBank/DDBJ databases">
        <title>Whole genome analyses suggest that Burkholderia sensu lato contains two further novel genera in the rhizoxinica-symbiotica group Mycetohabitans gen. nov., and Trinickia gen. nov.: implications for the evolution of diazotrophy and nodulation in the Burkholderiaceae.</title>
        <authorList>
            <person name="Estrada-de los Santos P."/>
            <person name="Palmer M."/>
            <person name="Chavez-Ramirez B."/>
            <person name="Beukes C."/>
            <person name="Steenkamp E.T."/>
            <person name="Hirsch A.M."/>
            <person name="Manyaka P."/>
            <person name="Maluk M."/>
            <person name="Lafos M."/>
            <person name="Crook M."/>
            <person name="Gross E."/>
            <person name="Simon M.F."/>
            <person name="Bueno dos Reis Junior F."/>
            <person name="Poole P.S."/>
            <person name="Venter S.N."/>
            <person name="James E.K."/>
        </authorList>
    </citation>
    <scope>NUCLEOTIDE SEQUENCE [LARGE SCALE GENOMIC DNA]</scope>
    <source>
        <strain evidence="2 3">GP25-8</strain>
    </source>
</reference>
<organism evidence="2 3">
    <name type="scientific">Trinickia soli</name>
    <dbReference type="NCBI Taxonomy" id="380675"/>
    <lineage>
        <taxon>Bacteria</taxon>
        <taxon>Pseudomonadati</taxon>
        <taxon>Pseudomonadota</taxon>
        <taxon>Betaproteobacteria</taxon>
        <taxon>Burkholderiales</taxon>
        <taxon>Burkholderiaceae</taxon>
        <taxon>Trinickia</taxon>
    </lineage>
</organism>
<proteinExistence type="predicted"/>
<evidence type="ECO:0000256" key="1">
    <source>
        <dbReference type="SAM" id="MobiDB-lite"/>
    </source>
</evidence>
<name>A0A2N7WE49_9BURK</name>
<dbReference type="Proteomes" id="UP000235347">
    <property type="component" value="Unassembled WGS sequence"/>
</dbReference>
<dbReference type="RefSeq" id="WP_102608294.1">
    <property type="nucleotide sequence ID" value="NZ_CADIKD010000004.1"/>
</dbReference>
<feature type="region of interest" description="Disordered" evidence="1">
    <location>
        <begin position="124"/>
        <end position="143"/>
    </location>
</feature>
<protein>
    <submittedName>
        <fullName evidence="2">Uncharacterized protein</fullName>
    </submittedName>
</protein>
<evidence type="ECO:0000313" key="3">
    <source>
        <dbReference type="Proteomes" id="UP000235347"/>
    </source>
</evidence>
<keyword evidence="3" id="KW-1185">Reference proteome</keyword>
<feature type="region of interest" description="Disordered" evidence="1">
    <location>
        <begin position="195"/>
        <end position="214"/>
    </location>
</feature>
<evidence type="ECO:0000313" key="2">
    <source>
        <dbReference type="EMBL" id="PMS27644.1"/>
    </source>
</evidence>
<accession>A0A2N7WE49</accession>
<dbReference type="EMBL" id="PNYB01000002">
    <property type="protein sequence ID" value="PMS27644.1"/>
    <property type="molecule type" value="Genomic_DNA"/>
</dbReference>
<feature type="region of interest" description="Disordered" evidence="1">
    <location>
        <begin position="1"/>
        <end position="45"/>
    </location>
</feature>